<comment type="similarity">
    <text evidence="1">Belongs to the peptidase S33 family.</text>
</comment>
<dbReference type="Proteomes" id="UP001499882">
    <property type="component" value="Unassembled WGS sequence"/>
</dbReference>
<dbReference type="GO" id="GO:0016787">
    <property type="term" value="F:hydrolase activity"/>
    <property type="evidence" value="ECO:0007669"/>
    <property type="project" value="UniProtKB-KW"/>
</dbReference>
<dbReference type="SUPFAM" id="SSF53474">
    <property type="entry name" value="alpha/beta-Hydrolases"/>
    <property type="match status" value="1"/>
</dbReference>
<dbReference type="InterPro" id="IPR016292">
    <property type="entry name" value="Epoxide_hydrolase"/>
</dbReference>
<evidence type="ECO:0000256" key="1">
    <source>
        <dbReference type="ARBA" id="ARBA00010088"/>
    </source>
</evidence>
<dbReference type="Pfam" id="PF06441">
    <property type="entry name" value="EHN"/>
    <property type="match status" value="1"/>
</dbReference>
<feature type="region of interest" description="Disordered" evidence="4">
    <location>
        <begin position="1"/>
        <end position="20"/>
    </location>
</feature>
<evidence type="ECO:0000256" key="2">
    <source>
        <dbReference type="ARBA" id="ARBA00022797"/>
    </source>
</evidence>
<proteinExistence type="inferred from homology"/>
<evidence type="ECO:0000313" key="6">
    <source>
        <dbReference type="EMBL" id="GAA4743685.1"/>
    </source>
</evidence>
<feature type="domain" description="Epoxide hydrolase N-terminal" evidence="5">
    <location>
        <begin position="21"/>
        <end position="125"/>
    </location>
</feature>
<sequence length="405" mass="44927">MSAVPDPTTPPSEARMPAQPQRFTIDVPEAVLKDLRHRLAATRWSDDPGNDDWRYGTSSAYLRSLVEYWLDGYDWRAHEARMNRFEHYRVEIDNVPIHFLRRGGTGADPVPLLLTHGWPWTFWDFAEMIEPLADPAAHGGGPRDGFDLVVPSLPGFGFSSPLTRTGVGAATTAGLWSRLMTEVLGYERYGAMGGDFGAVVTQRLAHERPDELIGVHLTRYRRPSGAAGVAAVTGGREDYGPDEQGDYERDRAGAALTASHLAVHTHDPQSLAIGLHDSPVGLAAWLLERRRSWSDCGGDLESVYTKDELITTIMLYWVTGTIGSSLRYYWETAREDRPLTGGARIDVPLAVGVLPGDVSALPRRHAEEDTDLRQWTRLPRGGHFGPAEVPDLLVADLRDFFRPLR</sequence>
<dbReference type="InterPro" id="IPR029058">
    <property type="entry name" value="AB_hydrolase_fold"/>
</dbReference>
<accession>A0ABP8Z1F3</accession>
<keyword evidence="3 6" id="KW-0378">Hydrolase</keyword>
<dbReference type="Gene3D" id="3.40.50.1820">
    <property type="entry name" value="alpha/beta hydrolase"/>
    <property type="match status" value="1"/>
</dbReference>
<dbReference type="PANTHER" id="PTHR21661">
    <property type="entry name" value="EPOXIDE HYDROLASE 1-RELATED"/>
    <property type="match status" value="1"/>
</dbReference>
<dbReference type="PANTHER" id="PTHR21661:SF35">
    <property type="entry name" value="EPOXIDE HYDROLASE"/>
    <property type="match status" value="1"/>
</dbReference>
<dbReference type="EMBL" id="BAABKN010000019">
    <property type="protein sequence ID" value="GAA4743685.1"/>
    <property type="molecule type" value="Genomic_DNA"/>
</dbReference>
<evidence type="ECO:0000313" key="7">
    <source>
        <dbReference type="Proteomes" id="UP001499882"/>
    </source>
</evidence>
<evidence type="ECO:0000259" key="5">
    <source>
        <dbReference type="Pfam" id="PF06441"/>
    </source>
</evidence>
<comment type="caution">
    <text evidence="6">The sequence shown here is derived from an EMBL/GenBank/DDBJ whole genome shotgun (WGS) entry which is preliminary data.</text>
</comment>
<keyword evidence="7" id="KW-1185">Reference proteome</keyword>
<protein>
    <submittedName>
        <fullName evidence="6">Epoxide hydrolase</fullName>
    </submittedName>
</protein>
<reference evidence="7" key="1">
    <citation type="journal article" date="2019" name="Int. J. Syst. Evol. Microbiol.">
        <title>The Global Catalogue of Microorganisms (GCM) 10K type strain sequencing project: providing services to taxonomists for standard genome sequencing and annotation.</title>
        <authorList>
            <consortium name="The Broad Institute Genomics Platform"/>
            <consortium name="The Broad Institute Genome Sequencing Center for Infectious Disease"/>
            <person name="Wu L."/>
            <person name="Ma J."/>
        </authorList>
    </citation>
    <scope>NUCLEOTIDE SEQUENCE [LARGE SCALE GENOMIC DNA]</scope>
    <source>
        <strain evidence="7">JCM 18532</strain>
    </source>
</reference>
<evidence type="ECO:0000256" key="4">
    <source>
        <dbReference type="SAM" id="MobiDB-lite"/>
    </source>
</evidence>
<dbReference type="PRINTS" id="PR00412">
    <property type="entry name" value="EPOXHYDRLASE"/>
</dbReference>
<dbReference type="InterPro" id="IPR010497">
    <property type="entry name" value="Epoxide_hydro_N"/>
</dbReference>
<gene>
    <name evidence="6" type="ORF">GCM10023350_30520</name>
</gene>
<dbReference type="InterPro" id="IPR000639">
    <property type="entry name" value="Epox_hydrolase-like"/>
</dbReference>
<dbReference type="PIRSF" id="PIRSF001112">
    <property type="entry name" value="Epoxide_hydrolase"/>
    <property type="match status" value="1"/>
</dbReference>
<evidence type="ECO:0000256" key="3">
    <source>
        <dbReference type="ARBA" id="ARBA00022801"/>
    </source>
</evidence>
<name>A0ABP8Z1F3_9ACTN</name>
<keyword evidence="2" id="KW-0058">Aromatic hydrocarbons catabolism</keyword>
<organism evidence="6 7">
    <name type="scientific">Nocardioides endophyticus</name>
    <dbReference type="NCBI Taxonomy" id="1353775"/>
    <lineage>
        <taxon>Bacteria</taxon>
        <taxon>Bacillati</taxon>
        <taxon>Actinomycetota</taxon>
        <taxon>Actinomycetes</taxon>
        <taxon>Propionibacteriales</taxon>
        <taxon>Nocardioidaceae</taxon>
        <taxon>Nocardioides</taxon>
    </lineage>
</organism>